<proteinExistence type="predicted"/>
<evidence type="ECO:0000313" key="1">
    <source>
        <dbReference type="EMBL" id="KAK7272516.1"/>
    </source>
</evidence>
<dbReference type="AlphaFoldDB" id="A0AAN9IHE6"/>
<comment type="caution">
    <text evidence="1">The sequence shown here is derived from an EMBL/GenBank/DDBJ whole genome shotgun (WGS) entry which is preliminary data.</text>
</comment>
<organism evidence="1 2">
    <name type="scientific">Clitoria ternatea</name>
    <name type="common">Butterfly pea</name>
    <dbReference type="NCBI Taxonomy" id="43366"/>
    <lineage>
        <taxon>Eukaryota</taxon>
        <taxon>Viridiplantae</taxon>
        <taxon>Streptophyta</taxon>
        <taxon>Embryophyta</taxon>
        <taxon>Tracheophyta</taxon>
        <taxon>Spermatophyta</taxon>
        <taxon>Magnoliopsida</taxon>
        <taxon>eudicotyledons</taxon>
        <taxon>Gunneridae</taxon>
        <taxon>Pentapetalae</taxon>
        <taxon>rosids</taxon>
        <taxon>fabids</taxon>
        <taxon>Fabales</taxon>
        <taxon>Fabaceae</taxon>
        <taxon>Papilionoideae</taxon>
        <taxon>50 kb inversion clade</taxon>
        <taxon>NPAAA clade</taxon>
        <taxon>indigoferoid/millettioid clade</taxon>
        <taxon>Phaseoleae</taxon>
        <taxon>Clitoria</taxon>
    </lineage>
</organism>
<dbReference type="Proteomes" id="UP001359559">
    <property type="component" value="Unassembled WGS sequence"/>
</dbReference>
<sequence>MVSPGRPSHNCSFSMAFRRACICFNFSRNNLFTSLTFTTMTSSLSKVAFVGFWIVGGGVEMVIQEEEQEEIEEKVKKHIRELEFLVVAFSMATTRRCLIGFEMGRSDHDSWISGNLKGSGLGIKR</sequence>
<accession>A0AAN9IHE6</accession>
<name>A0AAN9IHE6_CLITE</name>
<gene>
    <name evidence="1" type="ORF">RJT34_29157</name>
</gene>
<keyword evidence="2" id="KW-1185">Reference proteome</keyword>
<dbReference type="EMBL" id="JAYKXN010000007">
    <property type="protein sequence ID" value="KAK7272516.1"/>
    <property type="molecule type" value="Genomic_DNA"/>
</dbReference>
<reference evidence="1 2" key="1">
    <citation type="submission" date="2024-01" db="EMBL/GenBank/DDBJ databases">
        <title>The genomes of 5 underutilized Papilionoideae crops provide insights into root nodulation and disease resistance.</title>
        <authorList>
            <person name="Yuan L."/>
        </authorList>
    </citation>
    <scope>NUCLEOTIDE SEQUENCE [LARGE SCALE GENOMIC DNA]</scope>
    <source>
        <strain evidence="1">LY-2023</strain>
        <tissue evidence="1">Leaf</tissue>
    </source>
</reference>
<protein>
    <submittedName>
        <fullName evidence="1">Uncharacterized protein</fullName>
    </submittedName>
</protein>
<evidence type="ECO:0000313" key="2">
    <source>
        <dbReference type="Proteomes" id="UP001359559"/>
    </source>
</evidence>